<dbReference type="Pfam" id="PF00535">
    <property type="entry name" value="Glycos_transf_2"/>
    <property type="match status" value="1"/>
</dbReference>
<reference evidence="3" key="1">
    <citation type="journal article" date="2019" name="Int. J. Syst. Evol. Microbiol.">
        <title>The Global Catalogue of Microorganisms (GCM) 10K type strain sequencing project: providing services to taxonomists for standard genome sequencing and annotation.</title>
        <authorList>
            <consortium name="The Broad Institute Genomics Platform"/>
            <consortium name="The Broad Institute Genome Sequencing Center for Infectious Disease"/>
            <person name="Wu L."/>
            <person name="Ma J."/>
        </authorList>
    </citation>
    <scope>NUCLEOTIDE SEQUENCE [LARGE SCALE GENOMIC DNA]</scope>
    <source>
        <strain evidence="3">CCM 8691</strain>
    </source>
</reference>
<sequence length="307" mass="35840">MLKNPKVSVAICTYNGAKFIKSQLESVINQTYKNTEIIIIDDKSIDDTVEICRSYIDNRIFLSVNEQNLGYTKNFEKAIMQCSGKYICLCDQDDIWNLNKIEILVDEIGNNELIYHDSDFIDNDGAKITMPTMAERYHMYQGNNPLPFLLFNCISGHASMFKSDLIKYLLPFDKRFFHDWWLAYVAVNVGSIKFINKVLVNYRQHTDSITDNLSLKPTLKNKGKRVKIDLDWLEKIAKFDYNKQPMLISKAFSIFKTLLMGKGRWRAFIFIVSYYDELFYIANRKRKSLISKINFARKLSLSNKSLL</sequence>
<dbReference type="PANTHER" id="PTHR22916:SF3">
    <property type="entry name" value="UDP-GLCNAC:BETAGAL BETA-1,3-N-ACETYLGLUCOSAMINYLTRANSFERASE-LIKE PROTEIN 1"/>
    <property type="match status" value="1"/>
</dbReference>
<dbReference type="SUPFAM" id="SSF53448">
    <property type="entry name" value="Nucleotide-diphospho-sugar transferases"/>
    <property type="match status" value="1"/>
</dbReference>
<dbReference type="PANTHER" id="PTHR22916">
    <property type="entry name" value="GLYCOSYLTRANSFERASE"/>
    <property type="match status" value="1"/>
</dbReference>
<keyword evidence="2" id="KW-0808">Transferase</keyword>
<proteinExistence type="predicted"/>
<keyword evidence="3" id="KW-1185">Reference proteome</keyword>
<dbReference type="InterPro" id="IPR001173">
    <property type="entry name" value="Glyco_trans_2-like"/>
</dbReference>
<organism evidence="2 3">
    <name type="scientific">Pedobacter lithocola</name>
    <dbReference type="NCBI Taxonomy" id="1908239"/>
    <lineage>
        <taxon>Bacteria</taxon>
        <taxon>Pseudomonadati</taxon>
        <taxon>Bacteroidota</taxon>
        <taxon>Sphingobacteriia</taxon>
        <taxon>Sphingobacteriales</taxon>
        <taxon>Sphingobacteriaceae</taxon>
        <taxon>Pedobacter</taxon>
    </lineage>
</organism>
<dbReference type="Gene3D" id="3.90.550.10">
    <property type="entry name" value="Spore Coat Polysaccharide Biosynthesis Protein SpsA, Chain A"/>
    <property type="match status" value="1"/>
</dbReference>
<dbReference type="GO" id="GO:0016757">
    <property type="term" value="F:glycosyltransferase activity"/>
    <property type="evidence" value="ECO:0007669"/>
    <property type="project" value="UniProtKB-KW"/>
</dbReference>
<evidence type="ECO:0000313" key="2">
    <source>
        <dbReference type="EMBL" id="MFC4212090.1"/>
    </source>
</evidence>
<dbReference type="EC" id="2.4.-.-" evidence="2"/>
<evidence type="ECO:0000259" key="1">
    <source>
        <dbReference type="Pfam" id="PF00535"/>
    </source>
</evidence>
<dbReference type="EMBL" id="JBHSBW010000011">
    <property type="protein sequence ID" value="MFC4212090.1"/>
    <property type="molecule type" value="Genomic_DNA"/>
</dbReference>
<dbReference type="RefSeq" id="WP_378985755.1">
    <property type="nucleotide sequence ID" value="NZ_JBHSBW010000011.1"/>
</dbReference>
<accession>A0ABV8PDC9</accession>
<dbReference type="InterPro" id="IPR029044">
    <property type="entry name" value="Nucleotide-diphossugar_trans"/>
</dbReference>
<feature type="domain" description="Glycosyltransferase 2-like" evidence="1">
    <location>
        <begin position="8"/>
        <end position="168"/>
    </location>
</feature>
<protein>
    <submittedName>
        <fullName evidence="2">Glycosyltransferase</fullName>
        <ecNumber evidence="2">2.4.-.-</ecNumber>
    </submittedName>
</protein>
<name>A0ABV8PDC9_9SPHI</name>
<evidence type="ECO:0000313" key="3">
    <source>
        <dbReference type="Proteomes" id="UP001595789"/>
    </source>
</evidence>
<keyword evidence="2" id="KW-0328">Glycosyltransferase</keyword>
<dbReference type="Proteomes" id="UP001595789">
    <property type="component" value="Unassembled WGS sequence"/>
</dbReference>
<gene>
    <name evidence="2" type="ORF">ACFOWA_12895</name>
</gene>
<comment type="caution">
    <text evidence="2">The sequence shown here is derived from an EMBL/GenBank/DDBJ whole genome shotgun (WGS) entry which is preliminary data.</text>
</comment>